<dbReference type="InterPro" id="IPR004046">
    <property type="entry name" value="GST_C"/>
</dbReference>
<evidence type="ECO:0000313" key="7">
    <source>
        <dbReference type="Proteomes" id="UP000238007"/>
    </source>
</evidence>
<dbReference type="GO" id="GO:0016740">
    <property type="term" value="F:transferase activity"/>
    <property type="evidence" value="ECO:0007669"/>
    <property type="project" value="UniProtKB-KW"/>
</dbReference>
<comment type="caution">
    <text evidence="6">The sequence shown here is derived from an EMBL/GenBank/DDBJ whole genome shotgun (WGS) entry which is preliminary data.</text>
</comment>
<accession>A0A2T0VTT8</accession>
<proteinExistence type="inferred from homology"/>
<keyword evidence="2 6" id="KW-0808">Transferase</keyword>
<dbReference type="SUPFAM" id="SSF52833">
    <property type="entry name" value="Thioredoxin-like"/>
    <property type="match status" value="1"/>
</dbReference>
<dbReference type="Pfam" id="PF02798">
    <property type="entry name" value="GST_N"/>
    <property type="match status" value="1"/>
</dbReference>
<dbReference type="EMBL" id="PVTP01000016">
    <property type="protein sequence ID" value="PRY74646.1"/>
    <property type="molecule type" value="Genomic_DNA"/>
</dbReference>
<dbReference type="Pfam" id="PF00043">
    <property type="entry name" value="GST_C"/>
    <property type="match status" value="1"/>
</dbReference>
<dbReference type="OrthoDB" id="9810080at2"/>
<dbReference type="FunFam" id="3.40.30.10:FF:000039">
    <property type="entry name" value="Glutathione S-transferase domain"/>
    <property type="match status" value="1"/>
</dbReference>
<evidence type="ECO:0000256" key="3">
    <source>
        <dbReference type="RuleBase" id="RU003494"/>
    </source>
</evidence>
<keyword evidence="7" id="KW-1185">Reference proteome</keyword>
<dbReference type="InterPro" id="IPR004045">
    <property type="entry name" value="Glutathione_S-Trfase_N"/>
</dbReference>
<dbReference type="SFLD" id="SFLDG00358">
    <property type="entry name" value="Main_(cytGST)"/>
    <property type="match status" value="1"/>
</dbReference>
<dbReference type="CDD" id="cd03056">
    <property type="entry name" value="GST_N_4"/>
    <property type="match status" value="1"/>
</dbReference>
<dbReference type="SUPFAM" id="SSF47616">
    <property type="entry name" value="GST C-terminal domain-like"/>
    <property type="match status" value="1"/>
</dbReference>
<dbReference type="SFLD" id="SFLDG01151">
    <property type="entry name" value="Main.2:_Nu-like"/>
    <property type="match status" value="1"/>
</dbReference>
<reference evidence="6 7" key="1">
    <citation type="submission" date="2018-03" db="EMBL/GenBank/DDBJ databases">
        <title>Genomic Encyclopedia of Archaeal and Bacterial Type Strains, Phase II (KMG-II): from individual species to whole genera.</title>
        <authorList>
            <person name="Goeker M."/>
        </authorList>
    </citation>
    <scope>NUCLEOTIDE SEQUENCE [LARGE SCALE GENOMIC DNA]</scope>
    <source>
        <strain evidence="6 7">DSM 101533</strain>
    </source>
</reference>
<dbReference type="Gene3D" id="1.20.1050.10">
    <property type="match status" value="1"/>
</dbReference>
<dbReference type="Proteomes" id="UP000238007">
    <property type="component" value="Unassembled WGS sequence"/>
</dbReference>
<dbReference type="PROSITE" id="PS50404">
    <property type="entry name" value="GST_NTER"/>
    <property type="match status" value="1"/>
</dbReference>
<dbReference type="RefSeq" id="WP_106359209.1">
    <property type="nucleotide sequence ID" value="NZ_PVTP01000016.1"/>
</dbReference>
<dbReference type="PROSITE" id="PS50405">
    <property type="entry name" value="GST_CTER"/>
    <property type="match status" value="1"/>
</dbReference>
<evidence type="ECO:0000256" key="1">
    <source>
        <dbReference type="ARBA" id="ARBA00007409"/>
    </source>
</evidence>
<dbReference type="SFLD" id="SFLDS00019">
    <property type="entry name" value="Glutathione_Transferase_(cytos"/>
    <property type="match status" value="1"/>
</dbReference>
<dbReference type="InterPro" id="IPR010987">
    <property type="entry name" value="Glutathione-S-Trfase_C-like"/>
</dbReference>
<protein>
    <submittedName>
        <fullName evidence="6">Glutathione S-transferase</fullName>
    </submittedName>
</protein>
<dbReference type="InterPro" id="IPR036282">
    <property type="entry name" value="Glutathione-S-Trfase_C_sf"/>
</dbReference>
<dbReference type="AlphaFoldDB" id="A0A2T0VTT8"/>
<dbReference type="Gene3D" id="3.40.30.10">
    <property type="entry name" value="Glutaredoxin"/>
    <property type="match status" value="1"/>
</dbReference>
<gene>
    <name evidence="6" type="ORF">CLV80_11628</name>
</gene>
<feature type="domain" description="GST C-terminal" evidence="5">
    <location>
        <begin position="97"/>
        <end position="213"/>
    </location>
</feature>
<comment type="similarity">
    <text evidence="1 3">Belongs to the GST superfamily.</text>
</comment>
<evidence type="ECO:0000313" key="6">
    <source>
        <dbReference type="EMBL" id="PRY74646.1"/>
    </source>
</evidence>
<dbReference type="PANTHER" id="PTHR44051">
    <property type="entry name" value="GLUTATHIONE S-TRANSFERASE-RELATED"/>
    <property type="match status" value="1"/>
</dbReference>
<name>A0A2T0VTT8_9RHOB</name>
<evidence type="ECO:0000259" key="4">
    <source>
        <dbReference type="PROSITE" id="PS50404"/>
    </source>
</evidence>
<evidence type="ECO:0000256" key="2">
    <source>
        <dbReference type="ARBA" id="ARBA00022679"/>
    </source>
</evidence>
<sequence>MTDADARNGAPITLYRNPKSGHCHRVELMMALLDVPYETVDLDMENAAHKAPEYLKISPFGQVPAIDDNHLTLSDSNAILTYLASRYGDLDNWAGRSPIERAEIQRWLSVAAGEIYQGPCSARLVTLFGAPFDHETAKAKAHALFAVMEAHLEKRDWLAAGRVTLADVAGYSYIAHAPEGGVSLSPYPKIQAWLARIEALPGFVGMARSPALA</sequence>
<dbReference type="PANTHER" id="PTHR44051:SF2">
    <property type="entry name" value="HYPOTHETICAL GLUTATHIONE S-TRANSFERASE LIKE PROTEIN"/>
    <property type="match status" value="1"/>
</dbReference>
<dbReference type="CDD" id="cd03206">
    <property type="entry name" value="GST_C_7"/>
    <property type="match status" value="1"/>
</dbReference>
<evidence type="ECO:0000259" key="5">
    <source>
        <dbReference type="PROSITE" id="PS50405"/>
    </source>
</evidence>
<dbReference type="InterPro" id="IPR036249">
    <property type="entry name" value="Thioredoxin-like_sf"/>
</dbReference>
<dbReference type="InterPro" id="IPR040079">
    <property type="entry name" value="Glutathione_S-Trfase"/>
</dbReference>
<organism evidence="6 7">
    <name type="scientific">Yoonia maritima</name>
    <dbReference type="NCBI Taxonomy" id="1435347"/>
    <lineage>
        <taxon>Bacteria</taxon>
        <taxon>Pseudomonadati</taxon>
        <taxon>Pseudomonadota</taxon>
        <taxon>Alphaproteobacteria</taxon>
        <taxon>Rhodobacterales</taxon>
        <taxon>Paracoccaceae</taxon>
        <taxon>Yoonia</taxon>
    </lineage>
</organism>
<feature type="domain" description="GST N-terminal" evidence="4">
    <location>
        <begin position="10"/>
        <end position="91"/>
    </location>
</feature>